<gene>
    <name evidence="3" type="ORF">GXW74_08820</name>
</gene>
<name>A0A9X9XA51_9PROT</name>
<accession>A0A9X9XA51</accession>
<dbReference type="EMBL" id="JAAEDL010000007">
    <property type="protein sequence ID" value="MBR0680587.1"/>
    <property type="molecule type" value="Genomic_DNA"/>
</dbReference>
<dbReference type="Proteomes" id="UP001138709">
    <property type="component" value="Unassembled WGS sequence"/>
</dbReference>
<organism evidence="3 4">
    <name type="scientific">Neoroseomonas eburnea</name>
    <dbReference type="NCBI Taxonomy" id="1346889"/>
    <lineage>
        <taxon>Bacteria</taxon>
        <taxon>Pseudomonadati</taxon>
        <taxon>Pseudomonadota</taxon>
        <taxon>Alphaproteobacteria</taxon>
        <taxon>Acetobacterales</taxon>
        <taxon>Acetobacteraceae</taxon>
        <taxon>Neoroseomonas</taxon>
    </lineage>
</organism>
<keyword evidence="1" id="KW-1133">Transmembrane helix</keyword>
<feature type="transmembrane region" description="Helical" evidence="1">
    <location>
        <begin position="20"/>
        <end position="40"/>
    </location>
</feature>
<reference evidence="3" key="1">
    <citation type="submission" date="2020-01" db="EMBL/GenBank/DDBJ databases">
        <authorList>
            <person name="Rat A."/>
        </authorList>
    </citation>
    <scope>NUCLEOTIDE SEQUENCE</scope>
    <source>
        <strain evidence="3">LMG 31228</strain>
    </source>
</reference>
<protein>
    <recommendedName>
        <fullName evidence="2">TadE-like domain-containing protein</fullName>
    </recommendedName>
</protein>
<dbReference type="AlphaFoldDB" id="A0A9X9XA51"/>
<proteinExistence type="predicted"/>
<evidence type="ECO:0000313" key="4">
    <source>
        <dbReference type="Proteomes" id="UP001138709"/>
    </source>
</evidence>
<reference evidence="3" key="2">
    <citation type="journal article" date="2021" name="Syst. Appl. Microbiol.">
        <title>Roseomonas hellenica sp. nov., isolated from roots of wild-growing Alkanna tinctoria.</title>
        <authorList>
            <person name="Rat A."/>
            <person name="Naranjo H.D."/>
            <person name="Lebbe L."/>
            <person name="Cnockaert M."/>
            <person name="Krigas N."/>
            <person name="Grigoriadou K."/>
            <person name="Maloupa E."/>
            <person name="Willems A."/>
        </authorList>
    </citation>
    <scope>NUCLEOTIDE SEQUENCE</scope>
    <source>
        <strain evidence="3">LMG 31228</strain>
    </source>
</reference>
<dbReference type="Pfam" id="PF07811">
    <property type="entry name" value="TadE"/>
    <property type="match status" value="1"/>
</dbReference>
<keyword evidence="1" id="KW-0472">Membrane</keyword>
<sequence length="190" mass="20363">MSPFRPADRRRRGSVALEFTLVAPILALLGLAVLDVVDFLRVSLRLERTAGETANVVAQYQVLREADFATLFDLAARIAAPYRVTDTDGVVVISGLANQGSGPVVLWQRRAGSSGYASTFGAQGGSATIPRGSADLSLAVGQGAVVTEVFYVREPWLLSGRFLAGEPFTRLQSFALQRPRMVSILRVSAP</sequence>
<feature type="domain" description="TadE-like" evidence="2">
    <location>
        <begin position="13"/>
        <end position="54"/>
    </location>
</feature>
<keyword evidence="4" id="KW-1185">Reference proteome</keyword>
<dbReference type="RefSeq" id="WP_211846120.1">
    <property type="nucleotide sequence ID" value="NZ_JAAEDL010000007.1"/>
</dbReference>
<evidence type="ECO:0000313" key="3">
    <source>
        <dbReference type="EMBL" id="MBR0680587.1"/>
    </source>
</evidence>
<dbReference type="InterPro" id="IPR012495">
    <property type="entry name" value="TadE-like_dom"/>
</dbReference>
<evidence type="ECO:0000259" key="2">
    <source>
        <dbReference type="Pfam" id="PF07811"/>
    </source>
</evidence>
<keyword evidence="1" id="KW-0812">Transmembrane</keyword>
<comment type="caution">
    <text evidence="3">The sequence shown here is derived from an EMBL/GenBank/DDBJ whole genome shotgun (WGS) entry which is preliminary data.</text>
</comment>
<evidence type="ECO:0000256" key="1">
    <source>
        <dbReference type="SAM" id="Phobius"/>
    </source>
</evidence>